<sequence length="845" mass="92818">MSVPPSLPSRPSQSAAAPQLPPRNKPTATAPQNNDKVPAQDERKPSKSPSQPITPRFIAPPPTTDAASKLQHMLQPVFNLLAFKPEDTPEDAALRRQLEEEQISRYMNSFSKHVQYLRMDGGTRVQEGRLGDGSRPDDKDVMHRIPQKPQKEAFRVVHPVDPVTEAGDTAANSHVDKSNNHGSVPDLQKEESFEVDWFGYYAALAAYYLHLYIPSLPSNTIRPIHPRVVSHKIEREPFTIARLRSSVERLYVNARSPWETLFLKIGHVAMWHDIGLTIKWLSVYVLLIVTSTFTPFLFCIPLYHLISERLFPPTVAQLIANERDAERRLQEGHELADDIIQPPSLSATSYIPSLPGGFGGSTDFATGVAARGFNYARDSVSTYAWGKAEDEDAAVNEDILRPHVQAFVSGIIKQGGSTTPDQAGTAAAAEAPPLEEEHEGQRGKEEEGNKKSKKGKTEPSSGKSKTIKLRARWDEFKVVHGTGLIVVLDDLAILLLAILGTHFMPAMWMLKLFQVAIGVVFFVVIPVAARMERYEPISASMTSAPTMAEHVINVMRDRSARGEPLPEYRPALKAPSRKGTAMSTAGSITTSDQASTTSLPLTTTETQDELVRVDTVSDTDGSSIAPAADNTKRKVDWSAMRDQAITHAHTGTQWWQTGKELWKGEKKVQFSWKGRSEEWDNIDNSALAAQQVSLGAHGPGLHLSVHSTGEPSPYIKEGVSYLARHAGHTGSLYLSSEGLMFVPMIGSAAESDKTPVSATLTEVLQEGEQEERKGLSERQKPEVQVPMSAIVGMRKSNKTAMGCIVSAGLQIDVDDGSSIVFSFVANRDVVFNRLLALSKGTFRRV</sequence>
<accession>A0ACC2WFU2</accession>
<name>A0ACC2WFU2_9TREE</name>
<comment type="caution">
    <text evidence="1">The sequence shown here is derived from an EMBL/GenBank/DDBJ whole genome shotgun (WGS) entry which is preliminary data.</text>
</comment>
<evidence type="ECO:0000313" key="2">
    <source>
        <dbReference type="Proteomes" id="UP001241377"/>
    </source>
</evidence>
<organism evidence="1 2">
    <name type="scientific">Naganishia cerealis</name>
    <dbReference type="NCBI Taxonomy" id="610337"/>
    <lineage>
        <taxon>Eukaryota</taxon>
        <taxon>Fungi</taxon>
        <taxon>Dikarya</taxon>
        <taxon>Basidiomycota</taxon>
        <taxon>Agaricomycotina</taxon>
        <taxon>Tremellomycetes</taxon>
        <taxon>Filobasidiales</taxon>
        <taxon>Filobasidiaceae</taxon>
        <taxon>Naganishia</taxon>
    </lineage>
</organism>
<keyword evidence="2" id="KW-1185">Reference proteome</keyword>
<dbReference type="EMBL" id="JASBWR010000016">
    <property type="protein sequence ID" value="KAJ9109706.1"/>
    <property type="molecule type" value="Genomic_DNA"/>
</dbReference>
<gene>
    <name evidence="1" type="ORF">QFC19_001936</name>
</gene>
<dbReference type="Proteomes" id="UP001241377">
    <property type="component" value="Unassembled WGS sequence"/>
</dbReference>
<reference evidence="1" key="1">
    <citation type="submission" date="2023-04" db="EMBL/GenBank/DDBJ databases">
        <title>Draft Genome sequencing of Naganishia species isolated from polar environments using Oxford Nanopore Technology.</title>
        <authorList>
            <person name="Leo P."/>
            <person name="Venkateswaran K."/>
        </authorList>
    </citation>
    <scope>NUCLEOTIDE SEQUENCE</scope>
    <source>
        <strain evidence="1">MNA-CCFEE 5261</strain>
    </source>
</reference>
<protein>
    <submittedName>
        <fullName evidence="1">Uncharacterized protein</fullName>
    </submittedName>
</protein>
<evidence type="ECO:0000313" key="1">
    <source>
        <dbReference type="EMBL" id="KAJ9109706.1"/>
    </source>
</evidence>
<proteinExistence type="predicted"/>